<dbReference type="EMBL" id="JAQIZZ010000007">
    <property type="protein sequence ID" value="KAJ5533112.1"/>
    <property type="molecule type" value="Genomic_DNA"/>
</dbReference>
<accession>A0AAD6CQD5</accession>
<dbReference type="GO" id="GO:0047536">
    <property type="term" value="F:2-aminoadipate transaminase activity"/>
    <property type="evidence" value="ECO:0007669"/>
    <property type="project" value="TreeGrafter"/>
</dbReference>
<protein>
    <recommendedName>
        <fullName evidence="1">Aminotransferase class I/classII large domain-containing protein</fullName>
    </recommendedName>
</protein>
<dbReference type="Gene3D" id="3.90.1150.10">
    <property type="entry name" value="Aspartate Aminotransferase, domain 1"/>
    <property type="match status" value="1"/>
</dbReference>
<dbReference type="GO" id="GO:0030170">
    <property type="term" value="F:pyridoxal phosphate binding"/>
    <property type="evidence" value="ECO:0007669"/>
    <property type="project" value="InterPro"/>
</dbReference>
<feature type="non-terminal residue" evidence="2">
    <location>
        <position position="1"/>
    </location>
</feature>
<reference evidence="2 3" key="1">
    <citation type="journal article" date="2023" name="IMA Fungus">
        <title>Comparative genomic study of the Penicillium genus elucidates a diverse pangenome and 15 lateral gene transfer events.</title>
        <authorList>
            <person name="Petersen C."/>
            <person name="Sorensen T."/>
            <person name="Nielsen M.R."/>
            <person name="Sondergaard T.E."/>
            <person name="Sorensen J.L."/>
            <person name="Fitzpatrick D.A."/>
            <person name="Frisvad J.C."/>
            <person name="Nielsen K.L."/>
        </authorList>
    </citation>
    <scope>NUCLEOTIDE SEQUENCE [LARGE SCALE GENOMIC DNA]</scope>
    <source>
        <strain evidence="2 3">IBT 35679</strain>
    </source>
</reference>
<dbReference type="AlphaFoldDB" id="A0AAD6CQD5"/>
<organism evidence="2 3">
    <name type="scientific">Penicillium frequentans</name>
    <dbReference type="NCBI Taxonomy" id="3151616"/>
    <lineage>
        <taxon>Eukaryota</taxon>
        <taxon>Fungi</taxon>
        <taxon>Dikarya</taxon>
        <taxon>Ascomycota</taxon>
        <taxon>Pezizomycotina</taxon>
        <taxon>Eurotiomycetes</taxon>
        <taxon>Eurotiomycetidae</taxon>
        <taxon>Eurotiales</taxon>
        <taxon>Aspergillaceae</taxon>
        <taxon>Penicillium</taxon>
    </lineage>
</organism>
<proteinExistence type="predicted"/>
<dbReference type="Pfam" id="PF00155">
    <property type="entry name" value="Aminotran_1_2"/>
    <property type="match status" value="1"/>
</dbReference>
<feature type="domain" description="Aminotransferase class I/classII large" evidence="1">
    <location>
        <begin position="21"/>
        <end position="444"/>
    </location>
</feature>
<dbReference type="FunFam" id="3.40.640.10:FF:000080">
    <property type="entry name" value="Aminotransferase, putative"/>
    <property type="match status" value="1"/>
</dbReference>
<gene>
    <name evidence="2" type="ORF">N7494_009664</name>
</gene>
<dbReference type="SUPFAM" id="SSF53383">
    <property type="entry name" value="PLP-dependent transferases"/>
    <property type="match status" value="1"/>
</dbReference>
<evidence type="ECO:0000313" key="2">
    <source>
        <dbReference type="EMBL" id="KAJ5533112.1"/>
    </source>
</evidence>
<dbReference type="Proteomes" id="UP001220324">
    <property type="component" value="Unassembled WGS sequence"/>
</dbReference>
<comment type="caution">
    <text evidence="2">The sequence shown here is derived from an EMBL/GenBank/DDBJ whole genome shotgun (WGS) entry which is preliminary data.</text>
</comment>
<evidence type="ECO:0000259" key="1">
    <source>
        <dbReference type="Pfam" id="PF00155"/>
    </source>
</evidence>
<dbReference type="Gene3D" id="3.40.640.10">
    <property type="entry name" value="Type I PLP-dependent aspartate aminotransferase-like (Major domain)"/>
    <property type="match status" value="1"/>
</dbReference>
<dbReference type="InterPro" id="IPR015424">
    <property type="entry name" value="PyrdxlP-dep_Trfase"/>
</dbReference>
<dbReference type="InterPro" id="IPR015421">
    <property type="entry name" value="PyrdxlP-dep_Trfase_major"/>
</dbReference>
<evidence type="ECO:0000313" key="3">
    <source>
        <dbReference type="Proteomes" id="UP001220324"/>
    </source>
</evidence>
<dbReference type="InterPro" id="IPR004839">
    <property type="entry name" value="Aminotransferase_I/II_large"/>
</dbReference>
<sequence>YPPAQRSSFPFFTPVMPSKSLINFASGVPATTLLPADRLKEAANSVLSNPSVWQPGMIYGPDEGHFPFRVNIAKWLTGFYESVQPISADRICITGGASQNLASILQVFTDPIKTRKIWIIEPGYFLAFRIFKDAGFDGKLHGIPEDAEGVDIACLEQALAAELKEFKASVPIQGCVQPIKAACAYRKLYSHIIYCVPTFANPSGSIMSRSQRESLLRLARKYDALIISDDVYDFLHWSLDPGTQVPSGPTTAILPRIVDLERTLDGGPQDDFGNAVSNGSFSKIVGPGCRVGWAEGTEKFIHGLSQSGSTRSGGAPSQLMSTFINELMIGDSLKDHMASTLLAYRRRYFTMLSAIKEYLLPLGVSFSTVSTSSPTAGGIFFWLKLPSPLTAMKVADCAEREENVIFGFGPSFSLPEGNISCNDFEDMIRLCFSCVEEESLLNGVVRLSLVLKKLLGYEGRD</sequence>
<dbReference type="PANTHER" id="PTHR42858">
    <property type="entry name" value="AMINOTRANSFERASE"/>
    <property type="match status" value="1"/>
</dbReference>
<keyword evidence="3" id="KW-1185">Reference proteome</keyword>
<dbReference type="CDD" id="cd00609">
    <property type="entry name" value="AAT_like"/>
    <property type="match status" value="1"/>
</dbReference>
<name>A0AAD6CQD5_9EURO</name>
<dbReference type="InterPro" id="IPR015422">
    <property type="entry name" value="PyrdxlP-dep_Trfase_small"/>
</dbReference>
<dbReference type="PANTHER" id="PTHR42858:SF1">
    <property type="entry name" value="LD15494P"/>
    <property type="match status" value="1"/>
</dbReference>